<feature type="compositionally biased region" description="Low complexity" evidence="2">
    <location>
        <begin position="706"/>
        <end position="715"/>
    </location>
</feature>
<feature type="region of interest" description="Disordered" evidence="2">
    <location>
        <begin position="438"/>
        <end position="457"/>
    </location>
</feature>
<dbReference type="AlphaFoldDB" id="A0A0G4GIY4"/>
<feature type="region of interest" description="Disordered" evidence="2">
    <location>
        <begin position="512"/>
        <end position="573"/>
    </location>
</feature>
<sequence length="913" mass="101956">MCSRNPPSTLNYFGSVTDPLNPVSLPKCSNSLNCTVQVRWFPVAACASVVALSGSVVRSRASSTAANLEHVEPSSSFHSYRESPSSRESAVNGAVSSSPPLSPRAFIVKGQQKEKKNWKGNEFDQSLSSHILDEALIESFKVATWATPVQQLMKQFLRLRRSLDIEYNVEMMGWKKYKEWAEVEIKAAQEAEEVLSTEAEKREALLKEVKFRAEALAGEIQKTGFALERAKKMLEDAKAERESERGLFLDESAKLGATEKQMLLAMDIVGIRLDREEGGKGKSLVEQEGEGEGEEETGGTVTDETWGKDLEEIEELKEEQRMVHLEGEAVPAKDSLSPSPSPPPSPVLLETASRRQTETETETASPHASAVMRALRKIKRKLTKKMEDLNLEEEGRAKAFRTLREDLQDQIEKLEGALEAKKRDRETTLSEIATLTEEETAATKEQEENAERLDLLEEELDSKKAEWKERKEMREREIAAFDQILYLISSPEAEKAFERRGDLHEKEKELLLSAGVEKKKRAETKERRDSRPLVLPPSSLLSSSSSVEEKQTEGNRNGNVFVVGDDGPGTPKEKFAKVKKMLRGALDRLMVEAQKDIEHKGWCDREVKVTKTKLSIESEEQAEADRRLMELQAQSAVVNADILKTKNTLEALQLQMEEDQTAREAEKAENEHKKKMYESAIRVLNEVSGILADVYFPKTALAQHHTSTSTSNSRTTSKDKEEEKEDPPPKTWEDHEGKPFEGAKADVSANVMNTLEVAISEFEKLLDDVTALEAEARAEWKKVKSASALARVGAEKDLELLSGDAASISSRVEGARTDLEAASRKLETSKAYLSSLQKPCIQNPTVTWEERQGKREEEIEGLREAHRILSGEVPPAPPSGEEKGTLEKAMEFDESRVPGEETQTEGGLLVNRL</sequence>
<feature type="compositionally biased region" description="Basic and acidic residues" evidence="2">
    <location>
        <begin position="441"/>
        <end position="457"/>
    </location>
</feature>
<protein>
    <submittedName>
        <fullName evidence="3">Uncharacterized protein</fullName>
    </submittedName>
</protein>
<evidence type="ECO:0000256" key="1">
    <source>
        <dbReference type="SAM" id="Coils"/>
    </source>
</evidence>
<feature type="compositionally biased region" description="Polar residues" evidence="2">
    <location>
        <begin position="86"/>
        <end position="99"/>
    </location>
</feature>
<feature type="compositionally biased region" description="Basic and acidic residues" evidence="2">
    <location>
        <begin position="880"/>
        <end position="899"/>
    </location>
</feature>
<evidence type="ECO:0000313" key="3">
    <source>
        <dbReference type="EMBL" id="CEM29723.1"/>
    </source>
</evidence>
<feature type="coiled-coil region" evidence="1">
    <location>
        <begin position="614"/>
        <end position="671"/>
    </location>
</feature>
<feature type="coiled-coil region" evidence="1">
    <location>
        <begin position="188"/>
        <end position="247"/>
    </location>
</feature>
<feature type="region of interest" description="Disordered" evidence="2">
    <location>
        <begin position="76"/>
        <end position="99"/>
    </location>
</feature>
<gene>
    <name evidence="3" type="ORF">Cvel_22064</name>
</gene>
<feature type="compositionally biased region" description="Basic and acidic residues" evidence="2">
    <location>
        <begin position="716"/>
        <end position="740"/>
    </location>
</feature>
<feature type="region of interest" description="Disordered" evidence="2">
    <location>
        <begin position="278"/>
        <end position="307"/>
    </location>
</feature>
<feature type="region of interest" description="Disordered" evidence="2">
    <location>
        <begin position="319"/>
        <end position="371"/>
    </location>
</feature>
<accession>A0A0G4GIY4</accession>
<feature type="region of interest" description="Disordered" evidence="2">
    <location>
        <begin position="702"/>
        <end position="740"/>
    </location>
</feature>
<reference evidence="3" key="1">
    <citation type="submission" date="2014-11" db="EMBL/GenBank/DDBJ databases">
        <authorList>
            <person name="Otto D Thomas"/>
            <person name="Naeem Raeece"/>
        </authorList>
    </citation>
    <scope>NUCLEOTIDE SEQUENCE</scope>
</reference>
<name>A0A0G4GIY4_9ALVE</name>
<evidence type="ECO:0000256" key="2">
    <source>
        <dbReference type="SAM" id="MobiDB-lite"/>
    </source>
</evidence>
<dbReference type="VEuPathDB" id="CryptoDB:Cvel_22064"/>
<keyword evidence="1" id="KW-0175">Coiled coil</keyword>
<organism evidence="3">
    <name type="scientific">Chromera velia CCMP2878</name>
    <dbReference type="NCBI Taxonomy" id="1169474"/>
    <lineage>
        <taxon>Eukaryota</taxon>
        <taxon>Sar</taxon>
        <taxon>Alveolata</taxon>
        <taxon>Colpodellida</taxon>
        <taxon>Chromeraceae</taxon>
        <taxon>Chromera</taxon>
    </lineage>
</organism>
<feature type="compositionally biased region" description="Acidic residues" evidence="2">
    <location>
        <begin position="287"/>
        <end position="297"/>
    </location>
</feature>
<dbReference type="EMBL" id="CDMZ01001250">
    <property type="protein sequence ID" value="CEM29723.1"/>
    <property type="molecule type" value="Genomic_DNA"/>
</dbReference>
<feature type="region of interest" description="Disordered" evidence="2">
    <location>
        <begin position="866"/>
        <end position="913"/>
    </location>
</feature>
<feature type="compositionally biased region" description="Low complexity" evidence="2">
    <location>
        <begin position="532"/>
        <end position="546"/>
    </location>
</feature>
<proteinExistence type="predicted"/>